<name>A0A151TB39_CAJCA</name>
<dbReference type="GO" id="GO:0003676">
    <property type="term" value="F:nucleic acid binding"/>
    <property type="evidence" value="ECO:0007669"/>
    <property type="project" value="InterPro"/>
</dbReference>
<dbReference type="Pfam" id="PF13456">
    <property type="entry name" value="RVT_3"/>
    <property type="match status" value="1"/>
</dbReference>
<dbReference type="EMBL" id="CM003609">
    <property type="protein sequence ID" value="KYP64246.1"/>
    <property type="molecule type" value="Genomic_DNA"/>
</dbReference>
<protein>
    <recommendedName>
        <fullName evidence="1">RNase H type-1 domain-containing protein</fullName>
    </recommendedName>
</protein>
<accession>A0A151TB39</accession>
<sequence>ESEMWEILLAIQFVASLGMNNVIFELDCNLVVDKIRCSVIDISKLAAIVGDCKIFLSHKPTYDIDFVKRQANCVASELAKVILSLPSLCTFNHVLPYIEHLINNEMI</sequence>
<evidence type="ECO:0000313" key="2">
    <source>
        <dbReference type="EMBL" id="KYP64246.1"/>
    </source>
</evidence>
<dbReference type="GO" id="GO:0004523">
    <property type="term" value="F:RNA-DNA hybrid ribonuclease activity"/>
    <property type="evidence" value="ECO:0007669"/>
    <property type="project" value="InterPro"/>
</dbReference>
<evidence type="ECO:0000259" key="1">
    <source>
        <dbReference type="Pfam" id="PF13456"/>
    </source>
</evidence>
<proteinExistence type="predicted"/>
<organism evidence="2 3">
    <name type="scientific">Cajanus cajan</name>
    <name type="common">Pigeon pea</name>
    <name type="synonym">Cajanus indicus</name>
    <dbReference type="NCBI Taxonomy" id="3821"/>
    <lineage>
        <taxon>Eukaryota</taxon>
        <taxon>Viridiplantae</taxon>
        <taxon>Streptophyta</taxon>
        <taxon>Embryophyta</taxon>
        <taxon>Tracheophyta</taxon>
        <taxon>Spermatophyta</taxon>
        <taxon>Magnoliopsida</taxon>
        <taxon>eudicotyledons</taxon>
        <taxon>Gunneridae</taxon>
        <taxon>Pentapetalae</taxon>
        <taxon>rosids</taxon>
        <taxon>fabids</taxon>
        <taxon>Fabales</taxon>
        <taxon>Fabaceae</taxon>
        <taxon>Papilionoideae</taxon>
        <taxon>50 kb inversion clade</taxon>
        <taxon>NPAAA clade</taxon>
        <taxon>indigoferoid/millettioid clade</taxon>
        <taxon>Phaseoleae</taxon>
        <taxon>Cajanus</taxon>
    </lineage>
</organism>
<dbReference type="PANTHER" id="PTHR47074">
    <property type="entry name" value="BNAC02G40300D PROTEIN"/>
    <property type="match status" value="1"/>
</dbReference>
<dbReference type="CDD" id="cd06222">
    <property type="entry name" value="RNase_H_like"/>
    <property type="match status" value="1"/>
</dbReference>
<evidence type="ECO:0000313" key="3">
    <source>
        <dbReference type="Proteomes" id="UP000075243"/>
    </source>
</evidence>
<dbReference type="AlphaFoldDB" id="A0A151TB39"/>
<feature type="domain" description="RNase H type-1" evidence="1">
    <location>
        <begin position="1"/>
        <end position="80"/>
    </location>
</feature>
<dbReference type="InterPro" id="IPR052929">
    <property type="entry name" value="RNase_H-like_EbsB-rel"/>
</dbReference>
<dbReference type="Gramene" id="C.cajan_18303.t">
    <property type="protein sequence ID" value="C.cajan_18303.t.cds1"/>
    <property type="gene ID" value="C.cajan_18303"/>
</dbReference>
<gene>
    <name evidence="2" type="ORF">KK1_018838</name>
</gene>
<dbReference type="Proteomes" id="UP000075243">
    <property type="component" value="Chromosome 7"/>
</dbReference>
<dbReference type="PANTHER" id="PTHR47074:SF48">
    <property type="entry name" value="POLYNUCLEOTIDYL TRANSFERASE, RIBONUCLEASE H-LIKE SUPERFAMILY PROTEIN"/>
    <property type="match status" value="1"/>
</dbReference>
<feature type="non-terminal residue" evidence="2">
    <location>
        <position position="1"/>
    </location>
</feature>
<dbReference type="OMA" id="MWEILLA"/>
<reference evidence="2 3" key="1">
    <citation type="journal article" date="2012" name="Nat. Biotechnol.">
        <title>Draft genome sequence of pigeonpea (Cajanus cajan), an orphan legume crop of resource-poor farmers.</title>
        <authorList>
            <person name="Varshney R.K."/>
            <person name="Chen W."/>
            <person name="Li Y."/>
            <person name="Bharti A.K."/>
            <person name="Saxena R.K."/>
            <person name="Schlueter J.A."/>
            <person name="Donoghue M.T."/>
            <person name="Azam S."/>
            <person name="Fan G."/>
            <person name="Whaley A.M."/>
            <person name="Farmer A.D."/>
            <person name="Sheridan J."/>
            <person name="Iwata A."/>
            <person name="Tuteja R."/>
            <person name="Penmetsa R.V."/>
            <person name="Wu W."/>
            <person name="Upadhyaya H.D."/>
            <person name="Yang S.P."/>
            <person name="Shah T."/>
            <person name="Saxena K.B."/>
            <person name="Michael T."/>
            <person name="McCombie W.R."/>
            <person name="Yang B."/>
            <person name="Zhang G."/>
            <person name="Yang H."/>
            <person name="Wang J."/>
            <person name="Spillane C."/>
            <person name="Cook D.R."/>
            <person name="May G.D."/>
            <person name="Xu X."/>
            <person name="Jackson S.A."/>
        </authorList>
    </citation>
    <scope>NUCLEOTIDE SEQUENCE [LARGE SCALE GENOMIC DNA]</scope>
    <source>
        <strain evidence="3">cv. Asha</strain>
    </source>
</reference>
<dbReference type="InterPro" id="IPR002156">
    <property type="entry name" value="RNaseH_domain"/>
</dbReference>
<keyword evidence="3" id="KW-1185">Reference proteome</keyword>
<dbReference type="InterPro" id="IPR044730">
    <property type="entry name" value="RNase_H-like_dom_plant"/>
</dbReference>